<comment type="subcellular location">
    <subcellularLocation>
        <location evidence="1">Cell membrane</location>
        <topology evidence="1">Multi-pass membrane protein</topology>
    </subcellularLocation>
</comment>
<dbReference type="EMBL" id="BOVK01000037">
    <property type="protein sequence ID" value="GIQ69938.1"/>
    <property type="molecule type" value="Genomic_DNA"/>
</dbReference>
<evidence type="ECO:0000256" key="3">
    <source>
        <dbReference type="ARBA" id="ARBA00022553"/>
    </source>
</evidence>
<keyword evidence="3" id="KW-0597">Phosphoprotein</keyword>
<dbReference type="InterPro" id="IPR036890">
    <property type="entry name" value="HATPase_C_sf"/>
</dbReference>
<dbReference type="PANTHER" id="PTHR34220:SF7">
    <property type="entry name" value="SENSOR HISTIDINE KINASE YPDA"/>
    <property type="match status" value="1"/>
</dbReference>
<evidence type="ECO:0000313" key="9">
    <source>
        <dbReference type="EMBL" id="GIQ69938.1"/>
    </source>
</evidence>
<dbReference type="SUPFAM" id="SSF55874">
    <property type="entry name" value="ATPase domain of HSP90 chaperone/DNA topoisomerase II/histidine kinase"/>
    <property type="match status" value="1"/>
</dbReference>
<keyword evidence="6" id="KW-0472">Membrane</keyword>
<dbReference type="SUPFAM" id="SSF158472">
    <property type="entry name" value="HAMP domain-like"/>
    <property type="match status" value="1"/>
</dbReference>
<sequence>MSIRFKLFAAFFLFILLPFCLSGLGAYWFVSDFIEKKYSQQAELTLRALSQNVEFIFGEMNKVTDSTIASTALQELLDNRGYDLKHLTETDYLELNQIQKSFRELLINHPSVSFAFMYTLHDERILPIFAKGNFAALPFEEFQRQPLYQSVLERDGLPRWVGPYEYPRLTGADPVFTQIRLVKDIDTLRDKGILLVQMKQSGLENLFRYFRYRQEEYDTRFLIVNEQGLILYDSAGEMGGERMQAYTTAQLHDGGGYVSDRLVFAEEESILSSIPVGEEQWRLVSLTSWHSLSREITAYAKVVAAITGLCLLSALAFLMFSVNRIAKSIVRIVRSMRRVEDGELHIRVREEGRDELSLLAQGLNSLIERVHALLGKVKQEQQLKNKAELRVLQAQIKPHFLFNTLESINVLAARNEGRKVSEMVQRLGVLLRISFQEQERIPLRQELAHLRSYLDIQMFRFEDLFAYELDVPEELLGCYLPKLTLQPLVENALQHGFEGIVYKGLIRIRGELEKNQLVLYVEDNGIGMDAQTLSRFSYIAEDVGDATVQPSAGPAHAERRGLGLRSVADRIRIEYGSAYGLWICSHSGRGTTIKCVLPNSPDAANASNVPNTPNAPNVRNDLNAPNASNSSHAS</sequence>
<evidence type="ECO:0000256" key="5">
    <source>
        <dbReference type="ARBA" id="ARBA00022777"/>
    </source>
</evidence>
<dbReference type="RefSeq" id="WP_213412726.1">
    <property type="nucleotide sequence ID" value="NZ_BOVK01000037.1"/>
</dbReference>
<evidence type="ECO:0000256" key="4">
    <source>
        <dbReference type="ARBA" id="ARBA00022679"/>
    </source>
</evidence>
<proteinExistence type="predicted"/>
<evidence type="ECO:0000256" key="6">
    <source>
        <dbReference type="ARBA" id="ARBA00023136"/>
    </source>
</evidence>
<evidence type="ECO:0000313" key="10">
    <source>
        <dbReference type="Proteomes" id="UP000677918"/>
    </source>
</evidence>
<dbReference type="GO" id="GO:0000155">
    <property type="term" value="F:phosphorelay sensor kinase activity"/>
    <property type="evidence" value="ECO:0007669"/>
    <property type="project" value="InterPro"/>
</dbReference>
<feature type="domain" description="HAMP" evidence="8">
    <location>
        <begin position="323"/>
        <end position="375"/>
    </location>
</feature>
<dbReference type="InterPro" id="IPR050640">
    <property type="entry name" value="Bact_2-comp_sensor_kinase"/>
</dbReference>
<dbReference type="Pfam" id="PF02518">
    <property type="entry name" value="HATPase_c"/>
    <property type="match status" value="1"/>
</dbReference>
<protein>
    <submittedName>
        <fullName evidence="9">Sensor histidine kinase YesM</fullName>
    </submittedName>
</protein>
<keyword evidence="2" id="KW-1003">Cell membrane</keyword>
<feature type="compositionally biased region" description="Low complexity" evidence="7">
    <location>
        <begin position="623"/>
        <end position="634"/>
    </location>
</feature>
<evidence type="ECO:0000256" key="7">
    <source>
        <dbReference type="SAM" id="MobiDB-lite"/>
    </source>
</evidence>
<organism evidence="9 10">
    <name type="scientific">Xylanibacillus composti</name>
    <dbReference type="NCBI Taxonomy" id="1572762"/>
    <lineage>
        <taxon>Bacteria</taxon>
        <taxon>Bacillati</taxon>
        <taxon>Bacillota</taxon>
        <taxon>Bacilli</taxon>
        <taxon>Bacillales</taxon>
        <taxon>Paenibacillaceae</taxon>
        <taxon>Xylanibacillus</taxon>
    </lineage>
</organism>
<dbReference type="InterPro" id="IPR003660">
    <property type="entry name" value="HAMP_dom"/>
</dbReference>
<dbReference type="PANTHER" id="PTHR34220">
    <property type="entry name" value="SENSOR HISTIDINE KINASE YPDA"/>
    <property type="match status" value="1"/>
</dbReference>
<keyword evidence="5 9" id="KW-0418">Kinase</keyword>
<evidence type="ECO:0000256" key="1">
    <source>
        <dbReference type="ARBA" id="ARBA00004651"/>
    </source>
</evidence>
<comment type="caution">
    <text evidence="9">The sequence shown here is derived from an EMBL/GenBank/DDBJ whole genome shotgun (WGS) entry which is preliminary data.</text>
</comment>
<keyword evidence="10" id="KW-1185">Reference proteome</keyword>
<dbReference type="InterPro" id="IPR003594">
    <property type="entry name" value="HATPase_dom"/>
</dbReference>
<gene>
    <name evidence="9" type="primary">yesM</name>
    <name evidence="9" type="ORF">XYCOK13_27620</name>
</gene>
<dbReference type="PROSITE" id="PS50885">
    <property type="entry name" value="HAMP"/>
    <property type="match status" value="1"/>
</dbReference>
<feature type="compositionally biased region" description="Polar residues" evidence="7">
    <location>
        <begin position="606"/>
        <end position="617"/>
    </location>
</feature>
<dbReference type="Gene3D" id="3.30.565.10">
    <property type="entry name" value="Histidine kinase-like ATPase, C-terminal domain"/>
    <property type="match status" value="1"/>
</dbReference>
<name>A0A8J4H720_9BACL</name>
<dbReference type="CDD" id="cd06225">
    <property type="entry name" value="HAMP"/>
    <property type="match status" value="1"/>
</dbReference>
<dbReference type="InterPro" id="IPR010559">
    <property type="entry name" value="Sig_transdc_His_kin_internal"/>
</dbReference>
<dbReference type="SMART" id="SM00304">
    <property type="entry name" value="HAMP"/>
    <property type="match status" value="1"/>
</dbReference>
<feature type="region of interest" description="Disordered" evidence="7">
    <location>
        <begin position="606"/>
        <end position="634"/>
    </location>
</feature>
<evidence type="ECO:0000259" key="8">
    <source>
        <dbReference type="PROSITE" id="PS50885"/>
    </source>
</evidence>
<dbReference type="Pfam" id="PF06580">
    <property type="entry name" value="His_kinase"/>
    <property type="match status" value="1"/>
</dbReference>
<evidence type="ECO:0000256" key="2">
    <source>
        <dbReference type="ARBA" id="ARBA00022475"/>
    </source>
</evidence>
<dbReference type="Pfam" id="PF00672">
    <property type="entry name" value="HAMP"/>
    <property type="match status" value="1"/>
</dbReference>
<dbReference type="Proteomes" id="UP000677918">
    <property type="component" value="Unassembled WGS sequence"/>
</dbReference>
<accession>A0A8J4H720</accession>
<keyword evidence="4" id="KW-0808">Transferase</keyword>
<dbReference type="AlphaFoldDB" id="A0A8J4H720"/>
<dbReference type="GO" id="GO:0005886">
    <property type="term" value="C:plasma membrane"/>
    <property type="evidence" value="ECO:0007669"/>
    <property type="project" value="UniProtKB-SubCell"/>
</dbReference>
<reference evidence="9" key="1">
    <citation type="submission" date="2021-04" db="EMBL/GenBank/DDBJ databases">
        <title>Draft genome sequence of Xylanibacillus composti strain K13.</title>
        <authorList>
            <person name="Uke A."/>
            <person name="Chhe C."/>
            <person name="Baramee S."/>
            <person name="Kosugi A."/>
        </authorList>
    </citation>
    <scope>NUCLEOTIDE SEQUENCE</scope>
    <source>
        <strain evidence="9">K13</strain>
    </source>
</reference>
<dbReference type="Gene3D" id="6.10.340.10">
    <property type="match status" value="1"/>
</dbReference>